<dbReference type="Pfam" id="PF02814">
    <property type="entry name" value="UreE_N"/>
    <property type="match status" value="1"/>
</dbReference>
<dbReference type="HAMAP" id="MF_00822">
    <property type="entry name" value="UreE"/>
    <property type="match status" value="1"/>
</dbReference>
<keyword evidence="8" id="KW-1185">Reference proteome</keyword>
<dbReference type="EMBL" id="JADWND010000004">
    <property type="protein sequence ID" value="MBJ8381624.1"/>
    <property type="molecule type" value="Genomic_DNA"/>
</dbReference>
<dbReference type="Gene3D" id="2.60.260.20">
    <property type="entry name" value="Urease metallochaperone UreE, N-terminal domain"/>
    <property type="match status" value="1"/>
</dbReference>
<dbReference type="Gene3D" id="3.30.70.790">
    <property type="entry name" value="UreE, C-terminal domain"/>
    <property type="match status" value="1"/>
</dbReference>
<gene>
    <name evidence="5 7" type="primary">ureE</name>
    <name evidence="7" type="ORF">I6M88_11645</name>
</gene>
<evidence type="ECO:0000313" key="7">
    <source>
        <dbReference type="EMBL" id="MBJ8381624.1"/>
    </source>
</evidence>
<dbReference type="SUPFAM" id="SSF69737">
    <property type="entry name" value="Urease metallochaperone UreE, C-terminal domain"/>
    <property type="match status" value="1"/>
</dbReference>
<keyword evidence="3 5" id="KW-0533">Nickel</keyword>
<comment type="subcellular location">
    <subcellularLocation>
        <location evidence="1 5">Cytoplasm</location>
    </subcellularLocation>
</comment>
<dbReference type="RefSeq" id="WP_200035253.1">
    <property type="nucleotide sequence ID" value="NZ_JADWND010000004.1"/>
</dbReference>
<evidence type="ECO:0000256" key="2">
    <source>
        <dbReference type="ARBA" id="ARBA00022490"/>
    </source>
</evidence>
<dbReference type="SMART" id="SM00988">
    <property type="entry name" value="UreE_N"/>
    <property type="match status" value="1"/>
</dbReference>
<feature type="domain" description="UreE urease accessory N-terminal" evidence="6">
    <location>
        <begin position="1"/>
        <end position="64"/>
    </location>
</feature>
<keyword evidence="4 5" id="KW-0143">Chaperone</keyword>
<dbReference type="Proteomes" id="UP000746649">
    <property type="component" value="Unassembled WGS sequence"/>
</dbReference>
<evidence type="ECO:0000256" key="3">
    <source>
        <dbReference type="ARBA" id="ARBA00022596"/>
    </source>
</evidence>
<dbReference type="NCBIfam" id="NF009751">
    <property type="entry name" value="PRK13261.1-1"/>
    <property type="match status" value="1"/>
</dbReference>
<sequence>MLLLTQRVETTAQATATLTLPIDIRVKSRAKVRLNDGREAGLMLPRGLLLRGGDRLRSEDGMEVVEIIAAHEAVSVVRCANPFLLAKACYHLGNRHVPLQILPDELRYHHDHVLDAMLRQFDLDVSFAHLPFEPEAGAYASESHGHNHHHGHAH</sequence>
<keyword evidence="2 5" id="KW-0963">Cytoplasm</keyword>
<dbReference type="InterPro" id="IPR036118">
    <property type="entry name" value="UreE_N_sf"/>
</dbReference>
<evidence type="ECO:0000256" key="5">
    <source>
        <dbReference type="HAMAP-Rule" id="MF_00822"/>
    </source>
</evidence>
<evidence type="ECO:0000256" key="1">
    <source>
        <dbReference type="ARBA" id="ARBA00004496"/>
    </source>
</evidence>
<dbReference type="CDD" id="cd00571">
    <property type="entry name" value="UreE"/>
    <property type="match status" value="1"/>
</dbReference>
<proteinExistence type="inferred from homology"/>
<name>A0ABS0ZSA4_9ENTR</name>
<dbReference type="Pfam" id="PF05194">
    <property type="entry name" value="UreE_C"/>
    <property type="match status" value="1"/>
</dbReference>
<dbReference type="InterPro" id="IPR004029">
    <property type="entry name" value="UreE_N"/>
</dbReference>
<comment type="caution">
    <text evidence="7">The sequence shown here is derived from an EMBL/GenBank/DDBJ whole genome shotgun (WGS) entry which is preliminary data.</text>
</comment>
<evidence type="ECO:0000259" key="6">
    <source>
        <dbReference type="SMART" id="SM00988"/>
    </source>
</evidence>
<evidence type="ECO:0000256" key="4">
    <source>
        <dbReference type="ARBA" id="ARBA00023186"/>
    </source>
</evidence>
<protein>
    <recommendedName>
        <fullName evidence="5">Urease accessory protein UreE</fullName>
    </recommendedName>
</protein>
<comment type="function">
    <text evidence="5">Involved in urease metallocenter assembly. Binds nickel. Probably functions as a nickel donor during metallocenter assembly.</text>
</comment>
<evidence type="ECO:0000313" key="8">
    <source>
        <dbReference type="Proteomes" id="UP000746649"/>
    </source>
</evidence>
<dbReference type="InterPro" id="IPR012406">
    <property type="entry name" value="UreE"/>
</dbReference>
<comment type="similarity">
    <text evidence="5">Belongs to the UreE family.</text>
</comment>
<dbReference type="PIRSF" id="PIRSF036402">
    <property type="entry name" value="Ureas_acces_UreE"/>
    <property type="match status" value="1"/>
</dbReference>
<reference evidence="7 8" key="1">
    <citation type="submission" date="2020-11" db="EMBL/GenBank/DDBJ databases">
        <title>Enhanced detection system for hospital associated transmission using whole genome sequencing surveillance.</title>
        <authorList>
            <person name="Harrison L.H."/>
            <person name="Van Tyne D."/>
            <person name="Marsh J.W."/>
            <person name="Griffith M.P."/>
            <person name="Snyder D.J."/>
            <person name="Cooper V.S."/>
            <person name="Mustapha M."/>
        </authorList>
    </citation>
    <scope>NUCLEOTIDE SEQUENCE [LARGE SCALE GENOMIC DNA]</scope>
    <source>
        <strain evidence="7 8">CB00117</strain>
    </source>
</reference>
<accession>A0ABS0ZSA4</accession>
<dbReference type="InterPro" id="IPR007864">
    <property type="entry name" value="UreE_C_dom"/>
</dbReference>
<dbReference type="SUPFAM" id="SSF69287">
    <property type="entry name" value="Urease metallochaperone UreE, N-terminal domain"/>
    <property type="match status" value="1"/>
</dbReference>
<organism evidence="7 8">
    <name type="scientific">Citrobacter sedlakii</name>
    <dbReference type="NCBI Taxonomy" id="67826"/>
    <lineage>
        <taxon>Bacteria</taxon>
        <taxon>Pseudomonadati</taxon>
        <taxon>Pseudomonadota</taxon>
        <taxon>Gammaproteobacteria</taxon>
        <taxon>Enterobacterales</taxon>
        <taxon>Enterobacteriaceae</taxon>
        <taxon>Citrobacter</taxon>
        <taxon>Citrobacter freundii complex</taxon>
    </lineage>
</organism>